<protein>
    <recommendedName>
        <fullName evidence="7">Claspin</fullName>
    </recommendedName>
</protein>
<sequence>MPFLALNFNVPVAGSTASRFIPQRKCVEPGDVDLFASESTILPDKTFNISRALSSTRFEADPAQDSSMAIRSERSLWNDTPGSLLFSQKQPSICPGGTLTSTTMLLSEPDDGDVTFPADTQETVLLTTQTQVPVDSTLQLAEDTQKLDEAESTTLQNGSTSATHASSIPSSTVTPNKRGTDPEDVPTSSAEKITTDNLFNLNQTTVNDSSPVADAPDVSPGEEEALSTLPLDSTKPLELGSTSTIEKRRRLRMGGDEDYDDDLTVSREDADTKLTKPRPQSPPLQEKKIVPPPIKKEPSETKADVKSPLKAALDFISTFEQGEDPDEDEEEVEDEGTDGELEEEPKESDYATSESDEKEGEVQDLSGSDLEEAYLLDKASRPEKKRPTKFDPKAFLEEEAELSGDEVERAQFADEEDTDSDAGSLKDFVDEAEEDAAGKLRRQVERIHMRMQEDEDQREVRYLKELFLEDGELFDEKGKVRERRFRWRGLENADPLLDNQVDMDATDDEKEDADDVASRWLSGGAGVMSRWLLHGAAP</sequence>
<evidence type="ECO:0000313" key="5">
    <source>
        <dbReference type="EMBL" id="VDN10565.1"/>
    </source>
</evidence>
<evidence type="ECO:0008006" key="7">
    <source>
        <dbReference type="Google" id="ProtNLM"/>
    </source>
</evidence>
<dbReference type="Proteomes" id="UP000281553">
    <property type="component" value="Unassembled WGS sequence"/>
</dbReference>
<evidence type="ECO:0000256" key="1">
    <source>
        <dbReference type="ARBA" id="ARBA00004123"/>
    </source>
</evidence>
<keyword evidence="3" id="KW-0539">Nucleus</keyword>
<keyword evidence="2" id="KW-0597">Phosphoprotein</keyword>
<dbReference type="InterPro" id="IPR024146">
    <property type="entry name" value="Claspin"/>
</dbReference>
<dbReference type="EMBL" id="UYRU01049437">
    <property type="protein sequence ID" value="VDN10565.1"/>
    <property type="molecule type" value="Genomic_DNA"/>
</dbReference>
<comment type="subcellular location">
    <subcellularLocation>
        <location evidence="1">Nucleus</location>
    </subcellularLocation>
</comment>
<feature type="compositionally biased region" description="Basic and acidic residues" evidence="4">
    <location>
        <begin position="285"/>
        <end position="307"/>
    </location>
</feature>
<proteinExistence type="predicted"/>
<feature type="compositionally biased region" description="Polar residues" evidence="4">
    <location>
        <begin position="152"/>
        <end position="177"/>
    </location>
</feature>
<reference evidence="5 6" key="1">
    <citation type="submission" date="2018-11" db="EMBL/GenBank/DDBJ databases">
        <authorList>
            <consortium name="Pathogen Informatics"/>
        </authorList>
    </citation>
    <scope>NUCLEOTIDE SEQUENCE [LARGE SCALE GENOMIC DNA]</scope>
</reference>
<evidence type="ECO:0000256" key="4">
    <source>
        <dbReference type="SAM" id="MobiDB-lite"/>
    </source>
</evidence>
<dbReference type="PANTHER" id="PTHR14396">
    <property type="entry name" value="CLASPIN"/>
    <property type="match status" value="1"/>
</dbReference>
<accession>A0A3P7KZG3</accession>
<feature type="compositionally biased region" description="Basic and acidic residues" evidence="4">
    <location>
        <begin position="264"/>
        <end position="274"/>
    </location>
</feature>
<organism evidence="5 6">
    <name type="scientific">Dibothriocephalus latus</name>
    <name type="common">Fish tapeworm</name>
    <name type="synonym">Diphyllobothrium latum</name>
    <dbReference type="NCBI Taxonomy" id="60516"/>
    <lineage>
        <taxon>Eukaryota</taxon>
        <taxon>Metazoa</taxon>
        <taxon>Spiralia</taxon>
        <taxon>Lophotrochozoa</taxon>
        <taxon>Platyhelminthes</taxon>
        <taxon>Cestoda</taxon>
        <taxon>Eucestoda</taxon>
        <taxon>Diphyllobothriidea</taxon>
        <taxon>Diphyllobothriidae</taxon>
        <taxon>Dibothriocephalus</taxon>
    </lineage>
</organism>
<dbReference type="AlphaFoldDB" id="A0A3P7KZG3"/>
<gene>
    <name evidence="5" type="ORF">DILT_LOCUS6396</name>
</gene>
<feature type="compositionally biased region" description="Acidic residues" evidence="4">
    <location>
        <begin position="321"/>
        <end position="346"/>
    </location>
</feature>
<dbReference type="GO" id="GO:0007095">
    <property type="term" value="P:mitotic G2 DNA damage checkpoint signaling"/>
    <property type="evidence" value="ECO:0007669"/>
    <property type="project" value="TreeGrafter"/>
</dbReference>
<evidence type="ECO:0000313" key="6">
    <source>
        <dbReference type="Proteomes" id="UP000281553"/>
    </source>
</evidence>
<feature type="compositionally biased region" description="Polar residues" evidence="4">
    <location>
        <begin position="186"/>
        <end position="210"/>
    </location>
</feature>
<dbReference type="GO" id="GO:0010997">
    <property type="term" value="F:anaphase-promoting complex binding"/>
    <property type="evidence" value="ECO:0007669"/>
    <property type="project" value="TreeGrafter"/>
</dbReference>
<name>A0A3P7KZG3_DIBLA</name>
<feature type="region of interest" description="Disordered" evidence="4">
    <location>
        <begin position="147"/>
        <end position="424"/>
    </location>
</feature>
<dbReference type="PANTHER" id="PTHR14396:SF10">
    <property type="entry name" value="CLASPIN"/>
    <property type="match status" value="1"/>
</dbReference>
<dbReference type="OrthoDB" id="5859781at2759"/>
<dbReference type="GO" id="GO:0005634">
    <property type="term" value="C:nucleus"/>
    <property type="evidence" value="ECO:0007669"/>
    <property type="project" value="UniProtKB-SubCell"/>
</dbReference>
<evidence type="ECO:0000256" key="3">
    <source>
        <dbReference type="ARBA" id="ARBA00023242"/>
    </source>
</evidence>
<feature type="non-terminal residue" evidence="5">
    <location>
        <position position="538"/>
    </location>
</feature>
<dbReference type="GO" id="GO:0033314">
    <property type="term" value="P:mitotic DNA replication checkpoint signaling"/>
    <property type="evidence" value="ECO:0007669"/>
    <property type="project" value="TreeGrafter"/>
</dbReference>
<evidence type="ECO:0000256" key="2">
    <source>
        <dbReference type="ARBA" id="ARBA00022553"/>
    </source>
</evidence>
<keyword evidence="6" id="KW-1185">Reference proteome</keyword>